<dbReference type="PANTHER" id="PTHR42648">
    <property type="entry name" value="TRANSPOSASE, PUTATIVE-RELATED"/>
    <property type="match status" value="1"/>
</dbReference>
<accession>A0A1Y1IPK5</accession>
<dbReference type="InterPro" id="IPR012337">
    <property type="entry name" value="RNaseH-like_sf"/>
</dbReference>
<protein>
    <recommendedName>
        <fullName evidence="2">Retroviral polymerase SH3-like domain-containing protein</fullName>
    </recommendedName>
</protein>
<name>A0A1Y1IPK5_KLENI</name>
<dbReference type="EMBL" id="DF238111">
    <property type="protein sequence ID" value="GAQ92835.1"/>
    <property type="molecule type" value="Genomic_DNA"/>
</dbReference>
<dbReference type="PANTHER" id="PTHR42648:SF28">
    <property type="entry name" value="TRANSPOSON-ENCODED PROTEIN WITH RIBONUCLEASE H-LIKE AND RETROVIRUS ZINC FINGER-LIKE DOMAINS"/>
    <property type="match status" value="1"/>
</dbReference>
<dbReference type="Proteomes" id="UP000054558">
    <property type="component" value="Unassembled WGS sequence"/>
</dbReference>
<dbReference type="OMA" id="CKSARIR"/>
<sequence>MVQGNLVEGVEPDAGCPNESNPYFATFLDDYSKLFVVIPMKQKGEVPKVTEHVINRFELQSGKKLRSVRTDRGKDYVLCPLRTPSGAKGRKTRKPPPTRPSKTGRQSDSISSWRRRSERCSRTQGQRVVGGGHSDGQLYSESDPSERARDDPVGSVLRHEAESGAHTDVGSRAIAHVPKQRRRKLDPVSERGVFVGYEPDSKAYRVLRK</sequence>
<proteinExistence type="predicted"/>
<dbReference type="SUPFAM" id="SSF53098">
    <property type="entry name" value="Ribonuclease H-like"/>
    <property type="match status" value="1"/>
</dbReference>
<evidence type="ECO:0000259" key="2">
    <source>
        <dbReference type="Pfam" id="PF25597"/>
    </source>
</evidence>
<gene>
    <name evidence="3" type="ORF">KFL_011620020</name>
</gene>
<organism evidence="3 4">
    <name type="scientific">Klebsormidium nitens</name>
    <name type="common">Green alga</name>
    <name type="synonym">Ulothrix nitens</name>
    <dbReference type="NCBI Taxonomy" id="105231"/>
    <lineage>
        <taxon>Eukaryota</taxon>
        <taxon>Viridiplantae</taxon>
        <taxon>Streptophyta</taxon>
        <taxon>Klebsormidiophyceae</taxon>
        <taxon>Klebsormidiales</taxon>
        <taxon>Klebsormidiaceae</taxon>
        <taxon>Klebsormidium</taxon>
    </lineage>
</organism>
<feature type="domain" description="Retroviral polymerase SH3-like" evidence="2">
    <location>
        <begin position="171"/>
        <end position="207"/>
    </location>
</feature>
<feature type="compositionally biased region" description="Low complexity" evidence="1">
    <location>
        <begin position="100"/>
        <end position="112"/>
    </location>
</feature>
<evidence type="ECO:0000313" key="3">
    <source>
        <dbReference type="EMBL" id="GAQ92835.1"/>
    </source>
</evidence>
<dbReference type="Gene3D" id="3.30.420.10">
    <property type="entry name" value="Ribonuclease H-like superfamily/Ribonuclease H"/>
    <property type="match status" value="1"/>
</dbReference>
<dbReference type="Pfam" id="PF25597">
    <property type="entry name" value="SH3_retrovirus"/>
    <property type="match status" value="1"/>
</dbReference>
<reference evidence="3 4" key="1">
    <citation type="journal article" date="2014" name="Nat. Commun.">
        <title>Klebsormidium flaccidum genome reveals primary factors for plant terrestrial adaptation.</title>
        <authorList>
            <person name="Hori K."/>
            <person name="Maruyama F."/>
            <person name="Fujisawa T."/>
            <person name="Togashi T."/>
            <person name="Yamamoto N."/>
            <person name="Seo M."/>
            <person name="Sato S."/>
            <person name="Yamada T."/>
            <person name="Mori H."/>
            <person name="Tajima N."/>
            <person name="Moriyama T."/>
            <person name="Ikeuchi M."/>
            <person name="Watanabe M."/>
            <person name="Wada H."/>
            <person name="Kobayashi K."/>
            <person name="Saito M."/>
            <person name="Masuda T."/>
            <person name="Sasaki-Sekimoto Y."/>
            <person name="Mashiguchi K."/>
            <person name="Awai K."/>
            <person name="Shimojima M."/>
            <person name="Masuda S."/>
            <person name="Iwai M."/>
            <person name="Nobusawa T."/>
            <person name="Narise T."/>
            <person name="Kondo S."/>
            <person name="Saito H."/>
            <person name="Sato R."/>
            <person name="Murakawa M."/>
            <person name="Ihara Y."/>
            <person name="Oshima-Yamada Y."/>
            <person name="Ohtaka K."/>
            <person name="Satoh M."/>
            <person name="Sonobe K."/>
            <person name="Ishii M."/>
            <person name="Ohtani R."/>
            <person name="Kanamori-Sato M."/>
            <person name="Honoki R."/>
            <person name="Miyazaki D."/>
            <person name="Mochizuki H."/>
            <person name="Umetsu J."/>
            <person name="Higashi K."/>
            <person name="Shibata D."/>
            <person name="Kamiya Y."/>
            <person name="Sato N."/>
            <person name="Nakamura Y."/>
            <person name="Tabata S."/>
            <person name="Ida S."/>
            <person name="Kurokawa K."/>
            <person name="Ohta H."/>
        </authorList>
    </citation>
    <scope>NUCLEOTIDE SEQUENCE [LARGE SCALE GENOMIC DNA]</scope>
    <source>
        <strain evidence="3 4">NIES-2285</strain>
    </source>
</reference>
<evidence type="ECO:0000256" key="1">
    <source>
        <dbReference type="SAM" id="MobiDB-lite"/>
    </source>
</evidence>
<dbReference type="InterPro" id="IPR057670">
    <property type="entry name" value="SH3_retrovirus"/>
</dbReference>
<feature type="region of interest" description="Disordered" evidence="1">
    <location>
        <begin position="76"/>
        <end position="186"/>
    </location>
</feature>
<dbReference type="InterPro" id="IPR036397">
    <property type="entry name" value="RNaseH_sf"/>
</dbReference>
<dbReference type="OrthoDB" id="8066446at2759"/>
<evidence type="ECO:0000313" key="4">
    <source>
        <dbReference type="Proteomes" id="UP000054558"/>
    </source>
</evidence>
<feature type="compositionally biased region" description="Basic and acidic residues" evidence="1">
    <location>
        <begin position="144"/>
        <end position="165"/>
    </location>
</feature>
<dbReference type="AlphaFoldDB" id="A0A1Y1IPK5"/>
<dbReference type="InterPro" id="IPR039537">
    <property type="entry name" value="Retrotran_Ty1/copia-like"/>
</dbReference>
<dbReference type="GO" id="GO:0003676">
    <property type="term" value="F:nucleic acid binding"/>
    <property type="evidence" value="ECO:0007669"/>
    <property type="project" value="InterPro"/>
</dbReference>
<keyword evidence="4" id="KW-1185">Reference proteome</keyword>